<reference evidence="4" key="1">
    <citation type="journal article" date="2012" name="Proc. Natl. Acad. Sci. U.S.A.">
        <title>Antigenic diversity is generated by distinct evolutionary mechanisms in African trypanosome species.</title>
        <authorList>
            <person name="Jackson A.P."/>
            <person name="Berry A."/>
            <person name="Aslett M."/>
            <person name="Allison H.C."/>
            <person name="Burton P."/>
            <person name="Vavrova-Anderson J."/>
            <person name="Brown R."/>
            <person name="Browne H."/>
            <person name="Corton N."/>
            <person name="Hauser H."/>
            <person name="Gamble J."/>
            <person name="Gilderthorp R."/>
            <person name="Marcello L."/>
            <person name="McQuillan J."/>
            <person name="Otto T.D."/>
            <person name="Quail M.A."/>
            <person name="Sanders M.J."/>
            <person name="van Tonder A."/>
            <person name="Ginger M.L."/>
            <person name="Field M.C."/>
            <person name="Barry J.D."/>
            <person name="Hertz-Fowler C."/>
            <person name="Berriman M."/>
        </authorList>
    </citation>
    <scope>NUCLEOTIDE SEQUENCE</scope>
    <source>
        <strain evidence="4">Y486</strain>
    </source>
</reference>
<dbReference type="VEuPathDB" id="TriTrypDB:TvY486_0503140"/>
<gene>
    <name evidence="4" type="ORF">TVY486_0503140</name>
</gene>
<dbReference type="EMBL" id="HE573021">
    <property type="protein sequence ID" value="CCC48113.1"/>
    <property type="molecule type" value="Genomic_DNA"/>
</dbReference>
<organism evidence="4">
    <name type="scientific">Trypanosoma vivax (strain Y486)</name>
    <dbReference type="NCBI Taxonomy" id="1055687"/>
    <lineage>
        <taxon>Eukaryota</taxon>
        <taxon>Discoba</taxon>
        <taxon>Euglenozoa</taxon>
        <taxon>Kinetoplastea</taxon>
        <taxon>Metakinetoplastina</taxon>
        <taxon>Trypanosomatida</taxon>
        <taxon>Trypanosomatidae</taxon>
        <taxon>Trypanosoma</taxon>
        <taxon>Duttonella</taxon>
    </lineage>
</organism>
<feature type="region of interest" description="Disordered" evidence="1">
    <location>
        <begin position="183"/>
        <end position="216"/>
    </location>
</feature>
<sequence length="331" mass="35873">MGECFIFLLAALLHTLCFVTERVVLTAVEPLCCPGFVFFISFHFYFNTLHPSVVPPLFFFFLLLLLLTSKTRTIIQSLQDCDESLPATATHMPRRQHSVLHPYLIPLTCPTSCHRAQQTPSPPAAHAESSVDAAAALGPGDHLESDELCGRVPLNSKHLAAVHHRSLVGGVSLTAQCGGLQSAVYRKRSRPRESEEADEEEEERHSDPLLPSARTLDSLPPSCLAVRHEPNWLERALMLARGGVSGRTAPCNGSVSVLHRTSAIAHGLPDPAMLRLDSTSDAERRVAVAVAQITADFYAAHTGVEGENCTDWRGATPVGAITVGIKDTHSL</sequence>
<keyword evidence="2" id="KW-1133">Transmembrane helix</keyword>
<feature type="transmembrane region" description="Helical" evidence="2">
    <location>
        <begin position="42"/>
        <end position="67"/>
    </location>
</feature>
<evidence type="ECO:0000256" key="3">
    <source>
        <dbReference type="SAM" id="SignalP"/>
    </source>
</evidence>
<evidence type="ECO:0000313" key="4">
    <source>
        <dbReference type="EMBL" id="CCC48113.1"/>
    </source>
</evidence>
<protein>
    <submittedName>
        <fullName evidence="4">Uncharacterized protein</fullName>
    </submittedName>
</protein>
<feature type="signal peptide" evidence="3">
    <location>
        <begin position="1"/>
        <end position="17"/>
    </location>
</feature>
<evidence type="ECO:0000256" key="2">
    <source>
        <dbReference type="SAM" id="Phobius"/>
    </source>
</evidence>
<feature type="chain" id="PRO_5003409752" evidence="3">
    <location>
        <begin position="18"/>
        <end position="331"/>
    </location>
</feature>
<keyword evidence="2" id="KW-0472">Membrane</keyword>
<accession>G0TVZ7</accession>
<keyword evidence="2" id="KW-0812">Transmembrane</keyword>
<evidence type="ECO:0000256" key="1">
    <source>
        <dbReference type="SAM" id="MobiDB-lite"/>
    </source>
</evidence>
<proteinExistence type="predicted"/>
<name>G0TVZ7_TRYVY</name>
<keyword evidence="3" id="KW-0732">Signal</keyword>
<dbReference type="AlphaFoldDB" id="G0TVZ7"/>